<sequence length="199" mass="21114">MTRSVITAAVCLAVLAGCGGTPEPSPPPTSEDALTTATAEPDVVEETTEAAPTTEAPEETAAPEMPEEAREQTEAGAEAFALHYIDLVNYTGMDPQSGLLEPLAADGCDSCENHEATVLYSEQHDETLTGELWTPNAVTSVVHSDEQAVIRVPVEQHAVDVLNNAGEVTDTTDSGQYVLVFELEPADPWLVRGIQVEEP</sequence>
<dbReference type="InterPro" id="IPR046281">
    <property type="entry name" value="DUF6318"/>
</dbReference>
<evidence type="ECO:0000259" key="2">
    <source>
        <dbReference type="Pfam" id="PF19843"/>
    </source>
</evidence>
<evidence type="ECO:0000313" key="4">
    <source>
        <dbReference type="Proteomes" id="UP000662111"/>
    </source>
</evidence>
<keyword evidence="4" id="KW-1185">Reference proteome</keyword>
<dbReference type="EMBL" id="BMLB01000003">
    <property type="protein sequence ID" value="GGK67812.1"/>
    <property type="molecule type" value="Genomic_DNA"/>
</dbReference>
<proteinExistence type="predicted"/>
<dbReference type="PROSITE" id="PS51257">
    <property type="entry name" value="PROKAR_LIPOPROTEIN"/>
    <property type="match status" value="1"/>
</dbReference>
<accession>A0ABQ2FA87</accession>
<protein>
    <recommendedName>
        <fullName evidence="2">DUF6318 domain-containing protein</fullName>
    </recommendedName>
</protein>
<feature type="region of interest" description="Disordered" evidence="1">
    <location>
        <begin position="19"/>
        <end position="74"/>
    </location>
</feature>
<reference evidence="4" key="1">
    <citation type="journal article" date="2019" name="Int. J. Syst. Evol. Microbiol.">
        <title>The Global Catalogue of Microorganisms (GCM) 10K type strain sequencing project: providing services to taxonomists for standard genome sequencing and annotation.</title>
        <authorList>
            <consortium name="The Broad Institute Genomics Platform"/>
            <consortium name="The Broad Institute Genome Sequencing Center for Infectious Disease"/>
            <person name="Wu L."/>
            <person name="Ma J."/>
        </authorList>
    </citation>
    <scope>NUCLEOTIDE SEQUENCE [LARGE SCALE GENOMIC DNA]</scope>
    <source>
        <strain evidence="4">CGMCC 1.5362</strain>
    </source>
</reference>
<gene>
    <name evidence="3" type="ORF">GCM10011509_15230</name>
</gene>
<dbReference type="Pfam" id="PF19843">
    <property type="entry name" value="DUF6318"/>
    <property type="match status" value="1"/>
</dbReference>
<organism evidence="3 4">
    <name type="scientific">Ornithinimicrobium pekingense</name>
    <dbReference type="NCBI Taxonomy" id="384677"/>
    <lineage>
        <taxon>Bacteria</taxon>
        <taxon>Bacillati</taxon>
        <taxon>Actinomycetota</taxon>
        <taxon>Actinomycetes</taxon>
        <taxon>Micrococcales</taxon>
        <taxon>Ornithinimicrobiaceae</taxon>
        <taxon>Ornithinimicrobium</taxon>
    </lineage>
</organism>
<evidence type="ECO:0000256" key="1">
    <source>
        <dbReference type="SAM" id="MobiDB-lite"/>
    </source>
</evidence>
<dbReference type="RefSeq" id="WP_022921611.1">
    <property type="nucleotide sequence ID" value="NZ_BMLB01000003.1"/>
</dbReference>
<name>A0ABQ2FA87_9MICO</name>
<comment type="caution">
    <text evidence="3">The sequence shown here is derived from an EMBL/GenBank/DDBJ whole genome shotgun (WGS) entry which is preliminary data.</text>
</comment>
<evidence type="ECO:0000313" key="3">
    <source>
        <dbReference type="EMBL" id="GGK67812.1"/>
    </source>
</evidence>
<feature type="domain" description="DUF6318" evidence="2">
    <location>
        <begin position="50"/>
        <end position="171"/>
    </location>
</feature>
<dbReference type="Proteomes" id="UP000662111">
    <property type="component" value="Unassembled WGS sequence"/>
</dbReference>
<feature type="compositionally biased region" description="Low complexity" evidence="1">
    <location>
        <begin position="49"/>
        <end position="64"/>
    </location>
</feature>